<comment type="caution">
    <text evidence="3">The sequence shown here is derived from an EMBL/GenBank/DDBJ whole genome shotgun (WGS) entry which is preliminary data.</text>
</comment>
<dbReference type="GO" id="GO:0004180">
    <property type="term" value="F:carboxypeptidase activity"/>
    <property type="evidence" value="ECO:0007669"/>
    <property type="project" value="UniProtKB-KW"/>
</dbReference>
<evidence type="ECO:0000256" key="1">
    <source>
        <dbReference type="ARBA" id="ARBA00038473"/>
    </source>
</evidence>
<sequence>AKLKAAPGSQAAYSNLAFDLLADALANASGKPYTQLFEEQITRPLGMKDTTYTPSPDQCRRLMVAERGASPCNNTLAAIGSGGVYSTPGDM</sequence>
<proteinExistence type="inferred from homology"/>
<organism evidence="3">
    <name type="scientific">human gut metagenome</name>
    <dbReference type="NCBI Taxonomy" id="408170"/>
    <lineage>
        <taxon>unclassified sequences</taxon>
        <taxon>metagenomes</taxon>
        <taxon>organismal metagenomes</taxon>
    </lineage>
</organism>
<dbReference type="EMBL" id="AZMM01010209">
    <property type="protein sequence ID" value="ETJ35402.1"/>
    <property type="molecule type" value="Genomic_DNA"/>
</dbReference>
<dbReference type="InterPro" id="IPR012338">
    <property type="entry name" value="Beta-lactam/transpept-like"/>
</dbReference>
<dbReference type="PANTHER" id="PTHR22935:SF95">
    <property type="entry name" value="BETA-LACTAMASE-LIKE 1-RELATED"/>
    <property type="match status" value="1"/>
</dbReference>
<reference evidence="3" key="1">
    <citation type="submission" date="2013-12" db="EMBL/GenBank/DDBJ databases">
        <title>A Varibaculum cambriense genome reconstructed from a premature infant gut community with otherwise low bacterial novelty that shifts toward anaerobic metabolism during the third week of life.</title>
        <authorList>
            <person name="Brown C.T."/>
            <person name="Sharon I."/>
            <person name="Thomas B.C."/>
            <person name="Castelle C.J."/>
            <person name="Morowitz M.J."/>
            <person name="Banfield J.F."/>
        </authorList>
    </citation>
    <scope>NUCLEOTIDE SEQUENCE</scope>
</reference>
<feature type="domain" description="Beta-lactamase-related" evidence="2">
    <location>
        <begin position="2"/>
        <end position="91"/>
    </location>
</feature>
<dbReference type="SUPFAM" id="SSF56601">
    <property type="entry name" value="beta-lactamase/transpeptidase-like"/>
    <property type="match status" value="1"/>
</dbReference>
<dbReference type="InterPro" id="IPR001466">
    <property type="entry name" value="Beta-lactam-related"/>
</dbReference>
<dbReference type="Pfam" id="PF00144">
    <property type="entry name" value="Beta-lactamase"/>
    <property type="match status" value="1"/>
</dbReference>
<accession>W1XYQ8</accession>
<evidence type="ECO:0000313" key="3">
    <source>
        <dbReference type="EMBL" id="ETJ35402.1"/>
    </source>
</evidence>
<dbReference type="AlphaFoldDB" id="W1XYQ8"/>
<feature type="non-terminal residue" evidence="3">
    <location>
        <position position="91"/>
    </location>
</feature>
<protein>
    <submittedName>
        <fullName evidence="3">D-alanyl-D-alanine-carboxypeptidase/endopeptidase AmpH</fullName>
    </submittedName>
</protein>
<dbReference type="InterPro" id="IPR051478">
    <property type="entry name" value="Beta-lactamase-like_AB/R"/>
</dbReference>
<gene>
    <name evidence="3" type="ORF">Q604_UNBC10209G0001</name>
</gene>
<keyword evidence="3" id="KW-0378">Hydrolase</keyword>
<dbReference type="PANTHER" id="PTHR22935">
    <property type="entry name" value="PENICILLIN-BINDING PROTEIN"/>
    <property type="match status" value="1"/>
</dbReference>
<keyword evidence="3" id="KW-0645">Protease</keyword>
<dbReference type="Gene3D" id="3.40.710.10">
    <property type="entry name" value="DD-peptidase/beta-lactamase superfamily"/>
    <property type="match status" value="1"/>
</dbReference>
<evidence type="ECO:0000259" key="2">
    <source>
        <dbReference type="Pfam" id="PF00144"/>
    </source>
</evidence>
<name>W1XYQ8_9ZZZZ</name>
<feature type="non-terminal residue" evidence="3">
    <location>
        <position position="1"/>
    </location>
</feature>
<comment type="similarity">
    <text evidence="1">Belongs to the beta-lactamase family.</text>
</comment>
<keyword evidence="3" id="KW-0121">Carboxypeptidase</keyword>